<organism evidence="1 2">
    <name type="scientific">Brevibacillus brevis</name>
    <name type="common">Bacillus brevis</name>
    <dbReference type="NCBI Taxonomy" id="1393"/>
    <lineage>
        <taxon>Bacteria</taxon>
        <taxon>Bacillati</taxon>
        <taxon>Bacillota</taxon>
        <taxon>Bacilli</taxon>
        <taxon>Bacillales</taxon>
        <taxon>Paenibacillaceae</taxon>
        <taxon>Brevibacillus</taxon>
    </lineage>
</organism>
<evidence type="ECO:0000313" key="2">
    <source>
        <dbReference type="Proteomes" id="UP000317713"/>
    </source>
</evidence>
<reference evidence="1 2" key="1">
    <citation type="submission" date="2019-07" db="EMBL/GenBank/DDBJ databases">
        <title>Characterization of Brevibacillus brevis HK544, as a potential biocontrol agent.</title>
        <authorList>
            <person name="Kim H."/>
        </authorList>
    </citation>
    <scope>NUCLEOTIDE SEQUENCE [LARGE SCALE GENOMIC DNA]</scope>
    <source>
        <strain evidence="1 2">HK544</strain>
    </source>
</reference>
<dbReference type="Gene3D" id="2.30.130.30">
    <property type="entry name" value="Hypothetical protein"/>
    <property type="match status" value="1"/>
</dbReference>
<proteinExistence type="predicted"/>
<dbReference type="InterPro" id="IPR015947">
    <property type="entry name" value="PUA-like_sf"/>
</dbReference>
<evidence type="ECO:0000313" key="1">
    <source>
        <dbReference type="EMBL" id="QDS35395.1"/>
    </source>
</evidence>
<gene>
    <name evidence="1" type="ORF">FPS98_16030</name>
</gene>
<dbReference type="AlphaFoldDB" id="A0A517I953"/>
<dbReference type="SUPFAM" id="SSF88697">
    <property type="entry name" value="PUA domain-like"/>
    <property type="match status" value="1"/>
</dbReference>
<accession>A0A517I953</accession>
<dbReference type="Proteomes" id="UP000317713">
    <property type="component" value="Chromosome"/>
</dbReference>
<protein>
    <submittedName>
        <fullName evidence="1">ASCH domain-containing protein</fullName>
    </submittedName>
</protein>
<name>A0A517I953_BREBE</name>
<sequence>MKAITIHQPFPTLIALGEKQFETRGWSTKYRGQIEIHAAKKVDKGICLQEDSFGWFETGRCAWEMTDVKPINPVPVKGQQGLWNWNYGKCINCKEVKSYLSLAILYSSTNGIDSLSKTSEAAEMIR</sequence>
<dbReference type="EMBL" id="CP042161">
    <property type="protein sequence ID" value="QDS35395.1"/>
    <property type="molecule type" value="Genomic_DNA"/>
</dbReference>